<evidence type="ECO:0000313" key="3">
    <source>
        <dbReference type="Proteomes" id="UP000265520"/>
    </source>
</evidence>
<organism evidence="2 3">
    <name type="scientific">Trifolium medium</name>
    <dbReference type="NCBI Taxonomy" id="97028"/>
    <lineage>
        <taxon>Eukaryota</taxon>
        <taxon>Viridiplantae</taxon>
        <taxon>Streptophyta</taxon>
        <taxon>Embryophyta</taxon>
        <taxon>Tracheophyta</taxon>
        <taxon>Spermatophyta</taxon>
        <taxon>Magnoliopsida</taxon>
        <taxon>eudicotyledons</taxon>
        <taxon>Gunneridae</taxon>
        <taxon>Pentapetalae</taxon>
        <taxon>rosids</taxon>
        <taxon>fabids</taxon>
        <taxon>Fabales</taxon>
        <taxon>Fabaceae</taxon>
        <taxon>Papilionoideae</taxon>
        <taxon>50 kb inversion clade</taxon>
        <taxon>NPAAA clade</taxon>
        <taxon>Hologalegina</taxon>
        <taxon>IRL clade</taxon>
        <taxon>Trifolieae</taxon>
        <taxon>Trifolium</taxon>
    </lineage>
</organism>
<feature type="non-terminal residue" evidence="2">
    <location>
        <position position="89"/>
    </location>
</feature>
<feature type="region of interest" description="Disordered" evidence="1">
    <location>
        <begin position="63"/>
        <end position="89"/>
    </location>
</feature>
<evidence type="ECO:0000313" key="2">
    <source>
        <dbReference type="EMBL" id="MCI36441.1"/>
    </source>
</evidence>
<dbReference type="Proteomes" id="UP000265520">
    <property type="component" value="Unassembled WGS sequence"/>
</dbReference>
<protein>
    <submittedName>
        <fullName evidence="2">Serine-rich adhesin for platelets-like</fullName>
    </submittedName>
</protein>
<evidence type="ECO:0000256" key="1">
    <source>
        <dbReference type="SAM" id="MobiDB-lite"/>
    </source>
</evidence>
<dbReference type="EMBL" id="LXQA010233852">
    <property type="protein sequence ID" value="MCI36441.1"/>
    <property type="molecule type" value="Genomic_DNA"/>
</dbReference>
<keyword evidence="3" id="KW-1185">Reference proteome</keyword>
<accession>A0A392RIN0</accession>
<reference evidence="2 3" key="1">
    <citation type="journal article" date="2018" name="Front. Plant Sci.">
        <title>Red Clover (Trifolium pratense) and Zigzag Clover (T. medium) - A Picture of Genomic Similarities and Differences.</title>
        <authorList>
            <person name="Dluhosova J."/>
            <person name="Istvanek J."/>
            <person name="Nedelnik J."/>
            <person name="Repkova J."/>
        </authorList>
    </citation>
    <scope>NUCLEOTIDE SEQUENCE [LARGE SCALE GENOMIC DNA]</scope>
    <source>
        <strain evidence="3">cv. 10/8</strain>
        <tissue evidence="2">Leaf</tissue>
    </source>
</reference>
<sequence>MAGGEVECDSSGFEKVSKQAEVENVLEHVNLKPKDQGELHESENVSSMENMVFPTHEKEFLTKSHTHEQLEKEAGHPLDDKLYDVSSNG</sequence>
<name>A0A392RIN0_9FABA</name>
<dbReference type="AlphaFoldDB" id="A0A392RIN0"/>
<feature type="compositionally biased region" description="Basic and acidic residues" evidence="1">
    <location>
        <begin position="63"/>
        <end position="83"/>
    </location>
</feature>
<comment type="caution">
    <text evidence="2">The sequence shown here is derived from an EMBL/GenBank/DDBJ whole genome shotgun (WGS) entry which is preliminary data.</text>
</comment>
<proteinExistence type="predicted"/>